<sequence length="180" mass="21219">MNICARQHQVNEIGNQMNTYSIPHQVNETPPEGPVSSANRQDNWFIIRDVISHARDDGQKALKRSKAVTNLLGEKRDDFVTTNGWYKTTNRRRYRHHVTVKAKHGRMPPNIGQLSDEKESETVMDGIFTEEERRLLNQNEEHTEEDKRRQQKSNDSEKKKVWNVKKRKSMPQPRKKNYLL</sequence>
<organism evidence="2 3">
    <name type="scientific">Stichopus japonicus</name>
    <name type="common">Sea cucumber</name>
    <dbReference type="NCBI Taxonomy" id="307972"/>
    <lineage>
        <taxon>Eukaryota</taxon>
        <taxon>Metazoa</taxon>
        <taxon>Echinodermata</taxon>
        <taxon>Eleutherozoa</taxon>
        <taxon>Echinozoa</taxon>
        <taxon>Holothuroidea</taxon>
        <taxon>Aspidochirotacea</taxon>
        <taxon>Aspidochirotida</taxon>
        <taxon>Stichopodidae</taxon>
        <taxon>Apostichopus</taxon>
    </lineage>
</organism>
<name>A0A2G8KT94_STIJA</name>
<dbReference type="AlphaFoldDB" id="A0A2G8KT94"/>
<evidence type="ECO:0000256" key="1">
    <source>
        <dbReference type="SAM" id="MobiDB-lite"/>
    </source>
</evidence>
<proteinExistence type="predicted"/>
<accession>A0A2G8KT94</accession>
<feature type="region of interest" description="Disordered" evidence="1">
    <location>
        <begin position="136"/>
        <end position="180"/>
    </location>
</feature>
<reference evidence="2 3" key="1">
    <citation type="journal article" date="2017" name="PLoS Biol.">
        <title>The sea cucumber genome provides insights into morphological evolution and visceral regeneration.</title>
        <authorList>
            <person name="Zhang X."/>
            <person name="Sun L."/>
            <person name="Yuan J."/>
            <person name="Sun Y."/>
            <person name="Gao Y."/>
            <person name="Zhang L."/>
            <person name="Li S."/>
            <person name="Dai H."/>
            <person name="Hamel J.F."/>
            <person name="Liu C."/>
            <person name="Yu Y."/>
            <person name="Liu S."/>
            <person name="Lin W."/>
            <person name="Guo K."/>
            <person name="Jin S."/>
            <person name="Xu P."/>
            <person name="Storey K.B."/>
            <person name="Huan P."/>
            <person name="Zhang T."/>
            <person name="Zhou Y."/>
            <person name="Zhang J."/>
            <person name="Lin C."/>
            <person name="Li X."/>
            <person name="Xing L."/>
            <person name="Huo D."/>
            <person name="Sun M."/>
            <person name="Wang L."/>
            <person name="Mercier A."/>
            <person name="Li F."/>
            <person name="Yang H."/>
            <person name="Xiang J."/>
        </authorList>
    </citation>
    <scope>NUCLEOTIDE SEQUENCE [LARGE SCALE GENOMIC DNA]</scope>
    <source>
        <strain evidence="2">Shaxun</strain>
        <tissue evidence="2">Muscle</tissue>
    </source>
</reference>
<evidence type="ECO:0000313" key="2">
    <source>
        <dbReference type="EMBL" id="PIK51185.1"/>
    </source>
</evidence>
<protein>
    <submittedName>
        <fullName evidence="2">Uncharacterized protein</fullName>
    </submittedName>
</protein>
<keyword evidence="3" id="KW-1185">Reference proteome</keyword>
<gene>
    <name evidence="2" type="ORF">BSL78_11902</name>
</gene>
<dbReference type="EMBL" id="MRZV01000384">
    <property type="protein sequence ID" value="PIK51185.1"/>
    <property type="molecule type" value="Genomic_DNA"/>
</dbReference>
<feature type="compositionally biased region" description="Basic residues" evidence="1">
    <location>
        <begin position="161"/>
        <end position="180"/>
    </location>
</feature>
<comment type="caution">
    <text evidence="2">The sequence shown here is derived from an EMBL/GenBank/DDBJ whole genome shotgun (WGS) entry which is preliminary data.</text>
</comment>
<dbReference type="Proteomes" id="UP000230750">
    <property type="component" value="Unassembled WGS sequence"/>
</dbReference>
<evidence type="ECO:0000313" key="3">
    <source>
        <dbReference type="Proteomes" id="UP000230750"/>
    </source>
</evidence>
<feature type="compositionally biased region" description="Basic and acidic residues" evidence="1">
    <location>
        <begin position="136"/>
        <end position="160"/>
    </location>
</feature>